<name>A0AAD6TLU3_9AGAR</name>
<dbReference type="Proteomes" id="UP001218188">
    <property type="component" value="Unassembled WGS sequence"/>
</dbReference>
<sequence length="62" mass="6989">TPLRSSLTPDMRLHRAVGMCRTFDMEKFRSTSLWVAFSTTLPFPTASVVRFVPKPCTVNGRS</sequence>
<evidence type="ECO:0000313" key="3">
    <source>
        <dbReference type="Proteomes" id="UP001218188"/>
    </source>
</evidence>
<feature type="non-terminal residue" evidence="2">
    <location>
        <position position="1"/>
    </location>
</feature>
<evidence type="ECO:0000313" key="2">
    <source>
        <dbReference type="EMBL" id="KAJ7047230.1"/>
    </source>
</evidence>
<gene>
    <name evidence="1" type="ORF">C8F04DRAFT_906760</name>
    <name evidence="2" type="ORF">C8F04DRAFT_908839</name>
</gene>
<organism evidence="2 3">
    <name type="scientific">Mycena alexandri</name>
    <dbReference type="NCBI Taxonomy" id="1745969"/>
    <lineage>
        <taxon>Eukaryota</taxon>
        <taxon>Fungi</taxon>
        <taxon>Dikarya</taxon>
        <taxon>Basidiomycota</taxon>
        <taxon>Agaricomycotina</taxon>
        <taxon>Agaricomycetes</taxon>
        <taxon>Agaricomycetidae</taxon>
        <taxon>Agaricales</taxon>
        <taxon>Marasmiineae</taxon>
        <taxon>Mycenaceae</taxon>
        <taxon>Mycena</taxon>
    </lineage>
</organism>
<feature type="non-terminal residue" evidence="2">
    <location>
        <position position="62"/>
    </location>
</feature>
<reference evidence="2" key="1">
    <citation type="submission" date="2023-03" db="EMBL/GenBank/DDBJ databases">
        <title>Massive genome expansion in bonnet fungi (Mycena s.s.) driven by repeated elements and novel gene families across ecological guilds.</title>
        <authorList>
            <consortium name="Lawrence Berkeley National Laboratory"/>
            <person name="Harder C.B."/>
            <person name="Miyauchi S."/>
            <person name="Viragh M."/>
            <person name="Kuo A."/>
            <person name="Thoen E."/>
            <person name="Andreopoulos B."/>
            <person name="Lu D."/>
            <person name="Skrede I."/>
            <person name="Drula E."/>
            <person name="Henrissat B."/>
            <person name="Morin E."/>
            <person name="Kohler A."/>
            <person name="Barry K."/>
            <person name="LaButti K."/>
            <person name="Morin E."/>
            <person name="Salamov A."/>
            <person name="Lipzen A."/>
            <person name="Mereny Z."/>
            <person name="Hegedus B."/>
            <person name="Baldrian P."/>
            <person name="Stursova M."/>
            <person name="Weitz H."/>
            <person name="Taylor A."/>
            <person name="Grigoriev I.V."/>
            <person name="Nagy L.G."/>
            <person name="Martin F."/>
            <person name="Kauserud H."/>
        </authorList>
    </citation>
    <scope>NUCLEOTIDE SEQUENCE</scope>
    <source>
        <strain evidence="2">CBHHK200</strain>
    </source>
</reference>
<dbReference type="EMBL" id="JARJCM010000002">
    <property type="protein sequence ID" value="KAJ7047230.1"/>
    <property type="molecule type" value="Genomic_DNA"/>
</dbReference>
<dbReference type="AlphaFoldDB" id="A0AAD6TLU3"/>
<protein>
    <submittedName>
        <fullName evidence="2">Uncharacterized protein</fullName>
    </submittedName>
</protein>
<proteinExistence type="predicted"/>
<accession>A0AAD6TLU3</accession>
<comment type="caution">
    <text evidence="2">The sequence shown here is derived from an EMBL/GenBank/DDBJ whole genome shotgun (WGS) entry which is preliminary data.</text>
</comment>
<evidence type="ECO:0000313" key="1">
    <source>
        <dbReference type="EMBL" id="KAJ7036066.1"/>
    </source>
</evidence>
<dbReference type="EMBL" id="JARJCM010000046">
    <property type="protein sequence ID" value="KAJ7036066.1"/>
    <property type="molecule type" value="Genomic_DNA"/>
</dbReference>
<keyword evidence="3" id="KW-1185">Reference proteome</keyword>